<evidence type="ECO:0000256" key="14">
    <source>
        <dbReference type="SAM" id="MobiDB-lite"/>
    </source>
</evidence>
<feature type="compositionally biased region" description="Low complexity" evidence="14">
    <location>
        <begin position="201"/>
        <end position="215"/>
    </location>
</feature>
<dbReference type="PANTHER" id="PTHR21237">
    <property type="entry name" value="GRPE PROTEIN"/>
    <property type="match status" value="1"/>
</dbReference>
<dbReference type="PANTHER" id="PTHR21237:SF23">
    <property type="entry name" value="GRPE PROTEIN HOMOLOG, MITOCHONDRIAL"/>
    <property type="match status" value="1"/>
</dbReference>
<dbReference type="NCBIfam" id="NF010748">
    <property type="entry name" value="PRK14150.1"/>
    <property type="match status" value="1"/>
</dbReference>
<evidence type="ECO:0000256" key="9">
    <source>
        <dbReference type="ARBA" id="ARBA00076414"/>
    </source>
</evidence>
<name>A0A5D3WFY3_9BACT</name>
<feature type="compositionally biased region" description="Basic and acidic residues" evidence="14">
    <location>
        <begin position="37"/>
        <end position="54"/>
    </location>
</feature>
<evidence type="ECO:0000313" key="15">
    <source>
        <dbReference type="EMBL" id="TYO96817.1"/>
    </source>
</evidence>
<proteinExistence type="inferred from homology"/>
<keyword evidence="5 10" id="KW-0346">Stress response</keyword>
<dbReference type="GO" id="GO:0005829">
    <property type="term" value="C:cytosol"/>
    <property type="evidence" value="ECO:0007669"/>
    <property type="project" value="TreeGrafter"/>
</dbReference>
<dbReference type="PROSITE" id="PS01071">
    <property type="entry name" value="GRPE"/>
    <property type="match status" value="1"/>
</dbReference>
<dbReference type="InterPro" id="IPR009012">
    <property type="entry name" value="GrpE_head"/>
</dbReference>
<evidence type="ECO:0000256" key="7">
    <source>
        <dbReference type="ARBA" id="ARBA00053401"/>
    </source>
</evidence>
<dbReference type="GO" id="GO:0051087">
    <property type="term" value="F:protein-folding chaperone binding"/>
    <property type="evidence" value="ECO:0007669"/>
    <property type="project" value="InterPro"/>
</dbReference>
<keyword evidence="6 10" id="KW-0143">Chaperone</keyword>
<dbReference type="GO" id="GO:0051082">
    <property type="term" value="F:unfolded protein binding"/>
    <property type="evidence" value="ECO:0007669"/>
    <property type="project" value="TreeGrafter"/>
</dbReference>
<comment type="subcellular location">
    <subcellularLocation>
        <location evidence="1 10">Cytoplasm</location>
    </subcellularLocation>
</comment>
<evidence type="ECO:0000256" key="10">
    <source>
        <dbReference type="HAMAP-Rule" id="MF_01151"/>
    </source>
</evidence>
<protein>
    <recommendedName>
        <fullName evidence="8 10">Protein GrpE</fullName>
    </recommendedName>
    <alternativeName>
        <fullName evidence="9 10">HSP-70 cofactor</fullName>
    </alternativeName>
</protein>
<keyword evidence="16" id="KW-1185">Reference proteome</keyword>
<dbReference type="AlphaFoldDB" id="A0A5D3WFY3"/>
<evidence type="ECO:0000256" key="1">
    <source>
        <dbReference type="ARBA" id="ARBA00004496"/>
    </source>
</evidence>
<dbReference type="RefSeq" id="WP_148896658.1">
    <property type="nucleotide sequence ID" value="NZ_VNIB01000012.1"/>
</dbReference>
<feature type="region of interest" description="Disordered" evidence="14">
    <location>
        <begin position="1"/>
        <end position="54"/>
    </location>
</feature>
<dbReference type="CDD" id="cd00446">
    <property type="entry name" value="GrpE"/>
    <property type="match status" value="1"/>
</dbReference>
<keyword evidence="13" id="KW-0175">Coiled coil</keyword>
<dbReference type="InterPro" id="IPR000740">
    <property type="entry name" value="GrpE"/>
</dbReference>
<evidence type="ECO:0000256" key="5">
    <source>
        <dbReference type="ARBA" id="ARBA00023016"/>
    </source>
</evidence>
<dbReference type="GO" id="GO:0006457">
    <property type="term" value="P:protein folding"/>
    <property type="evidence" value="ECO:0007669"/>
    <property type="project" value="InterPro"/>
</dbReference>
<feature type="coiled-coil region" evidence="13">
    <location>
        <begin position="66"/>
        <end position="123"/>
    </location>
</feature>
<evidence type="ECO:0000256" key="6">
    <source>
        <dbReference type="ARBA" id="ARBA00023186"/>
    </source>
</evidence>
<dbReference type="EMBL" id="VNIB01000012">
    <property type="protein sequence ID" value="TYO96817.1"/>
    <property type="molecule type" value="Genomic_DNA"/>
</dbReference>
<evidence type="ECO:0000256" key="13">
    <source>
        <dbReference type="SAM" id="Coils"/>
    </source>
</evidence>
<dbReference type="OrthoDB" id="9789811at2"/>
<keyword evidence="4 10" id="KW-0963">Cytoplasm</keyword>
<accession>A0A5D3WFY3</accession>
<evidence type="ECO:0000256" key="2">
    <source>
        <dbReference type="ARBA" id="ARBA00009054"/>
    </source>
</evidence>
<reference evidence="15 16" key="1">
    <citation type="submission" date="2019-07" db="EMBL/GenBank/DDBJ databases">
        <title>Genomic Encyclopedia of Type Strains, Phase IV (KMG-IV): sequencing the most valuable type-strain genomes for metagenomic binning, comparative biology and taxonomic classification.</title>
        <authorList>
            <person name="Goeker M."/>
        </authorList>
    </citation>
    <scope>NUCLEOTIDE SEQUENCE [LARGE SCALE GENOMIC DNA]</scope>
    <source>
        <strain evidence="15 16">SS015</strain>
    </source>
</reference>
<dbReference type="Proteomes" id="UP000324159">
    <property type="component" value="Unassembled WGS sequence"/>
</dbReference>
<organism evidence="15 16">
    <name type="scientific">Geothermobacter ehrlichii</name>
    <dbReference type="NCBI Taxonomy" id="213224"/>
    <lineage>
        <taxon>Bacteria</taxon>
        <taxon>Pseudomonadati</taxon>
        <taxon>Thermodesulfobacteriota</taxon>
        <taxon>Desulfuromonadia</taxon>
        <taxon>Desulfuromonadales</taxon>
        <taxon>Geothermobacteraceae</taxon>
        <taxon>Geothermobacter</taxon>
    </lineage>
</organism>
<dbReference type="Gene3D" id="3.90.20.20">
    <property type="match status" value="1"/>
</dbReference>
<evidence type="ECO:0000256" key="4">
    <source>
        <dbReference type="ARBA" id="ARBA00022490"/>
    </source>
</evidence>
<comment type="subunit">
    <text evidence="3 10">Homodimer.</text>
</comment>
<evidence type="ECO:0000256" key="8">
    <source>
        <dbReference type="ARBA" id="ARBA00072274"/>
    </source>
</evidence>
<feature type="compositionally biased region" description="Low complexity" evidence="14">
    <location>
        <begin position="16"/>
        <end position="36"/>
    </location>
</feature>
<dbReference type="SUPFAM" id="SSF51064">
    <property type="entry name" value="Head domain of nucleotide exchange factor GrpE"/>
    <property type="match status" value="1"/>
</dbReference>
<evidence type="ECO:0000256" key="12">
    <source>
        <dbReference type="RuleBase" id="RU004478"/>
    </source>
</evidence>
<evidence type="ECO:0000313" key="16">
    <source>
        <dbReference type="Proteomes" id="UP000324159"/>
    </source>
</evidence>
<feature type="region of interest" description="Disordered" evidence="14">
    <location>
        <begin position="199"/>
        <end position="223"/>
    </location>
</feature>
<dbReference type="FunFam" id="2.30.22.10:FF:000001">
    <property type="entry name" value="Protein GrpE"/>
    <property type="match status" value="1"/>
</dbReference>
<gene>
    <name evidence="10" type="primary">grpE</name>
    <name evidence="15" type="ORF">EDC39_112105</name>
</gene>
<dbReference type="SUPFAM" id="SSF58014">
    <property type="entry name" value="Coiled-coil domain of nucleotide exchange factor GrpE"/>
    <property type="match status" value="1"/>
</dbReference>
<dbReference type="GO" id="GO:0042803">
    <property type="term" value="F:protein homodimerization activity"/>
    <property type="evidence" value="ECO:0007669"/>
    <property type="project" value="InterPro"/>
</dbReference>
<comment type="caution">
    <text evidence="15">The sequence shown here is derived from an EMBL/GenBank/DDBJ whole genome shotgun (WGS) entry which is preliminary data.</text>
</comment>
<dbReference type="PRINTS" id="PR00773">
    <property type="entry name" value="GRPEPROTEIN"/>
</dbReference>
<sequence>MARKKKNQDKTETPVEEVQAAPAAGEPPAGQQAAAAADDRAPSDMERLQDELTAAKDEARKNWDLYLRSQADMENFRKRMQREKQEMARFANEGLLRELLPVMDNLQRAVDHAREEQAEATALLEGVEMTLSQFARTLEKFGVTPVEAIGKPFDPSCHEAMGQVVSEEVPPNTVAQELQKGYRLHDRLLRPALVMVSKAPETGASVEAEAATGAGEESETDDN</sequence>
<evidence type="ECO:0000256" key="11">
    <source>
        <dbReference type="RuleBase" id="RU000639"/>
    </source>
</evidence>
<dbReference type="Pfam" id="PF01025">
    <property type="entry name" value="GrpE"/>
    <property type="match status" value="1"/>
</dbReference>
<evidence type="ECO:0000256" key="3">
    <source>
        <dbReference type="ARBA" id="ARBA00011738"/>
    </source>
</evidence>
<dbReference type="InterPro" id="IPR013805">
    <property type="entry name" value="GrpE_CC"/>
</dbReference>
<comment type="similarity">
    <text evidence="2 10 12">Belongs to the GrpE family.</text>
</comment>
<dbReference type="NCBIfam" id="NF010738">
    <property type="entry name" value="PRK14140.1"/>
    <property type="match status" value="1"/>
</dbReference>
<dbReference type="Gene3D" id="2.30.22.10">
    <property type="entry name" value="Head domain of nucleotide exchange factor GrpE"/>
    <property type="match status" value="1"/>
</dbReference>
<dbReference type="HAMAP" id="MF_01151">
    <property type="entry name" value="GrpE"/>
    <property type="match status" value="1"/>
</dbReference>
<comment type="function">
    <text evidence="7 10 11">Participates actively in the response to hyperosmotic and heat shock by preventing the aggregation of stress-denatured proteins, in association with DnaK and GrpE. It is the nucleotide exchange factor for DnaK and may function as a thermosensor. Unfolded proteins bind initially to DnaJ; upon interaction with the DnaJ-bound protein, DnaK hydrolyzes its bound ATP, resulting in the formation of a stable complex. GrpE releases ADP from DnaK; ATP binding to DnaK triggers the release of the substrate protein, thus completing the reaction cycle. Several rounds of ATP-dependent interactions between DnaJ, DnaK and GrpE are required for fully efficient folding.</text>
</comment>
<dbReference type="GO" id="GO:0000774">
    <property type="term" value="F:adenyl-nucleotide exchange factor activity"/>
    <property type="evidence" value="ECO:0007669"/>
    <property type="project" value="InterPro"/>
</dbReference>